<evidence type="ECO:0000313" key="3">
    <source>
        <dbReference type="Proteomes" id="UP000431451"/>
    </source>
</evidence>
<reference evidence="2 3" key="1">
    <citation type="submission" date="2018-06" db="EMBL/GenBank/DDBJ databases">
        <authorList>
            <consortium name="IHU Genomes"/>
        </authorList>
    </citation>
    <scope>NUCLEOTIDE SEQUENCE [LARGE SCALE GENOMIC DNA]</scope>
    <source>
        <strain evidence="2 3">NEC25</strain>
    </source>
</reference>
<proteinExistence type="predicted"/>
<name>A0A650MK57_9CLOT</name>
<dbReference type="RefSeq" id="WP_159116692.1">
    <property type="nucleotide sequence ID" value="NZ_CAKJVE010000004.1"/>
</dbReference>
<evidence type="ECO:0000313" key="1">
    <source>
        <dbReference type="EMBL" id="CAG9703832.1"/>
    </source>
</evidence>
<dbReference type="InterPro" id="IPR022555">
    <property type="entry name" value="DUF2577"/>
</dbReference>
<organism evidence="2 3">
    <name type="scientific">Clostridium neonatale</name>
    <dbReference type="NCBI Taxonomy" id="137838"/>
    <lineage>
        <taxon>Bacteria</taxon>
        <taxon>Bacillati</taxon>
        <taxon>Bacillota</taxon>
        <taxon>Clostridia</taxon>
        <taxon>Eubacteriales</taxon>
        <taxon>Clostridiaceae</taxon>
        <taxon>Clostridium</taxon>
    </lineage>
</organism>
<dbReference type="Pfam" id="PF10844">
    <property type="entry name" value="DUF2577"/>
    <property type="match status" value="1"/>
</dbReference>
<dbReference type="AlphaFoldDB" id="A0A650MK57"/>
<dbReference type="Proteomes" id="UP000789738">
    <property type="component" value="Unassembled WGS sequence"/>
</dbReference>
<dbReference type="Proteomes" id="UP000431451">
    <property type="component" value="Unassembled WGS sequence"/>
</dbReference>
<accession>A0A650MK57</accession>
<dbReference type="EMBL" id="CAKJVE010000004">
    <property type="protein sequence ID" value="CAG9703832.1"/>
    <property type="molecule type" value="Genomic_DNA"/>
</dbReference>
<protein>
    <recommendedName>
        <fullName evidence="4">DUF2577 domain-containing protein</fullName>
    </recommendedName>
</protein>
<evidence type="ECO:0000313" key="2">
    <source>
        <dbReference type="EMBL" id="VCT85436.1"/>
    </source>
</evidence>
<reference evidence="1" key="2">
    <citation type="submission" date="2021-10" db="EMBL/GenBank/DDBJ databases">
        <authorList>
            <person name="Mesa V."/>
        </authorList>
    </citation>
    <scope>NUCLEOTIDE SEQUENCE</scope>
    <source>
        <strain evidence="1">CC3_PB</strain>
    </source>
</reference>
<evidence type="ECO:0008006" key="4">
    <source>
        <dbReference type="Google" id="ProtNLM"/>
    </source>
</evidence>
<sequence>MGMIQTIKKASMGAYNASNPLNIEFGTVIDSKNLTIRVEQKKTLPKEFFLVPESLTRYEVDLKHIHSTGDGSTGNSLDKLVIREGLKNGDGVVLLKIKAGSKYLILDKIANEILDEVISNE</sequence>
<dbReference type="EMBL" id="UWJD01000002">
    <property type="protein sequence ID" value="VCT85436.1"/>
    <property type="molecule type" value="Genomic_DNA"/>
</dbReference>
<gene>
    <name evidence="1" type="ORF">CNEO_40824</name>
    <name evidence="2" type="ORF">CNEONATNEC25_03037</name>
</gene>